<protein>
    <submittedName>
        <fullName evidence="1">Uncharacterized protein</fullName>
    </submittedName>
</protein>
<dbReference type="Gene3D" id="1.10.10.10">
    <property type="entry name" value="Winged helix-like DNA-binding domain superfamily/Winged helix DNA-binding domain"/>
    <property type="match status" value="1"/>
</dbReference>
<dbReference type="InterPro" id="IPR036388">
    <property type="entry name" value="WH-like_DNA-bd_sf"/>
</dbReference>
<sequence length="53" mass="5404">MNALLTEAELRVADLAANATAIEAIAEALGVAATEAAALLEAVYRKLGGAKHR</sequence>
<keyword evidence="2" id="KW-1185">Reference proteome</keyword>
<dbReference type="GO" id="GO:0006355">
    <property type="term" value="P:regulation of DNA-templated transcription"/>
    <property type="evidence" value="ECO:0007669"/>
    <property type="project" value="InterPro"/>
</dbReference>
<accession>A0A1H4XNZ7</accession>
<reference evidence="2" key="1">
    <citation type="submission" date="2016-10" db="EMBL/GenBank/DDBJ databases">
        <authorList>
            <person name="Varghese N."/>
            <person name="Submissions S."/>
        </authorList>
    </citation>
    <scope>NUCLEOTIDE SEQUENCE [LARGE SCALE GENOMIC DNA]</scope>
    <source>
        <strain evidence="2">DSM 44544</strain>
    </source>
</reference>
<dbReference type="STRING" id="208445.SAMN04489727_6254"/>
<dbReference type="InterPro" id="IPR016032">
    <property type="entry name" value="Sig_transdc_resp-reg_C-effctor"/>
</dbReference>
<dbReference type="RefSeq" id="WP_167384785.1">
    <property type="nucleotide sequence ID" value="NZ_FNSO01000004.1"/>
</dbReference>
<evidence type="ECO:0000313" key="2">
    <source>
        <dbReference type="Proteomes" id="UP000199622"/>
    </source>
</evidence>
<evidence type="ECO:0000313" key="1">
    <source>
        <dbReference type="EMBL" id="SED06608.1"/>
    </source>
</evidence>
<dbReference type="EMBL" id="FNSO01000004">
    <property type="protein sequence ID" value="SED06608.1"/>
    <property type="molecule type" value="Genomic_DNA"/>
</dbReference>
<proteinExistence type="predicted"/>
<dbReference type="GO" id="GO:0003677">
    <property type="term" value="F:DNA binding"/>
    <property type="evidence" value="ECO:0007669"/>
    <property type="project" value="InterPro"/>
</dbReference>
<dbReference type="Proteomes" id="UP000199622">
    <property type="component" value="Unassembled WGS sequence"/>
</dbReference>
<dbReference type="AlphaFoldDB" id="A0A1H4XNZ7"/>
<organism evidence="1 2">
    <name type="scientific">Amycolatopsis tolypomycina</name>
    <dbReference type="NCBI Taxonomy" id="208445"/>
    <lineage>
        <taxon>Bacteria</taxon>
        <taxon>Bacillati</taxon>
        <taxon>Actinomycetota</taxon>
        <taxon>Actinomycetes</taxon>
        <taxon>Pseudonocardiales</taxon>
        <taxon>Pseudonocardiaceae</taxon>
        <taxon>Amycolatopsis</taxon>
    </lineage>
</organism>
<dbReference type="SUPFAM" id="SSF46894">
    <property type="entry name" value="C-terminal effector domain of the bipartite response regulators"/>
    <property type="match status" value="1"/>
</dbReference>
<name>A0A1H4XNZ7_9PSEU</name>
<gene>
    <name evidence="1" type="ORF">SAMN04489727_6254</name>
</gene>